<comment type="caution">
    <text evidence="2">The sequence shown here is derived from an EMBL/GenBank/DDBJ whole genome shotgun (WGS) entry which is preliminary data.</text>
</comment>
<evidence type="ECO:0000313" key="3">
    <source>
        <dbReference type="Proteomes" id="UP000216354"/>
    </source>
</evidence>
<protein>
    <submittedName>
        <fullName evidence="2">Uncharacterized protein</fullName>
    </submittedName>
</protein>
<keyword evidence="1" id="KW-0732">Signal</keyword>
<keyword evidence="3" id="KW-1185">Reference proteome</keyword>
<feature type="signal peptide" evidence="1">
    <location>
        <begin position="1"/>
        <end position="33"/>
    </location>
</feature>
<name>A0ABX4EYD9_9BORD</name>
<dbReference type="EMBL" id="NEVR01000003">
    <property type="protein sequence ID" value="OZI64111.1"/>
    <property type="molecule type" value="Genomic_DNA"/>
</dbReference>
<reference evidence="2 3" key="1">
    <citation type="submission" date="2017-05" db="EMBL/GenBank/DDBJ databases">
        <title>Complete and WGS of Bordetella genogroups.</title>
        <authorList>
            <person name="Spilker T."/>
            <person name="Lipuma J."/>
        </authorList>
    </citation>
    <scope>NUCLEOTIDE SEQUENCE [LARGE SCALE GENOMIC DNA]</scope>
    <source>
        <strain evidence="2 3">AU9795</strain>
    </source>
</reference>
<organism evidence="2 3">
    <name type="scientific">Bordetella genomosp. 1</name>
    <dbReference type="NCBI Taxonomy" id="1395607"/>
    <lineage>
        <taxon>Bacteria</taxon>
        <taxon>Pseudomonadati</taxon>
        <taxon>Pseudomonadota</taxon>
        <taxon>Betaproteobacteria</taxon>
        <taxon>Burkholderiales</taxon>
        <taxon>Alcaligenaceae</taxon>
        <taxon>Bordetella</taxon>
    </lineage>
</organism>
<gene>
    <name evidence="2" type="ORF">CAL27_16170</name>
</gene>
<proteinExistence type="predicted"/>
<sequence length="450" mass="48982">MRARTWQRAGARLAAAAALAGIVNLATGAAALAAEPSPAQAAFQARIQTDVQSRDFVASLPAARRGPLLIAALVDGGRRLSDGNMERAFALQQKLLEAAPEAQCAAALRAGKVDGNTFEAALQELSGMLAPADAQEWADVAFERLRVHIAQAPLNARDMKEWRIGWMLLGSRLLEGEIDPYYVAMNQPEIPDARLCESGRKMYRMARNLPPSVRAQLARPGSDGSAVPVPPAVVIRVQPDDILEVPYRADGAVAIALTVVALSATKTPGLPERIAPMNREQRRDFFRQAIIDGEYRLSNEQAQDRFVFTVELMLQAPPAECAELYRTNNPMGFDRRIRAQIALLERASFSDFISGWEILLTDSLRAHMAKAPLNEASQADYRAALSRMIARLPPDAMAVLNRALGQVDVKNLDTSDPARVCEMGRIVFGGSLLHAASDADRHLLTVPQAR</sequence>
<accession>A0ABX4EYD9</accession>
<feature type="chain" id="PRO_5046365212" evidence="1">
    <location>
        <begin position="34"/>
        <end position="450"/>
    </location>
</feature>
<evidence type="ECO:0000256" key="1">
    <source>
        <dbReference type="SAM" id="SignalP"/>
    </source>
</evidence>
<dbReference type="Proteomes" id="UP000216354">
    <property type="component" value="Unassembled WGS sequence"/>
</dbReference>
<evidence type="ECO:0000313" key="2">
    <source>
        <dbReference type="EMBL" id="OZI64111.1"/>
    </source>
</evidence>